<geneLocation type="plasmid" evidence="2">
    <name>pE394</name>
</geneLocation>
<geneLocation type="plasmid" evidence="3">
    <name>p6742_1</name>
</geneLocation>
<gene>
    <name evidence="2" type="primary">prgI</name>
</gene>
<dbReference type="EMBL" id="KP399637">
    <property type="protein sequence ID" value="AKA86796.1"/>
    <property type="molecule type" value="Genomic_DNA"/>
</dbReference>
<keyword evidence="2" id="KW-0614">Plasmid</keyword>
<protein>
    <submittedName>
        <fullName evidence="3">PrgI family protein</fullName>
    </submittedName>
    <submittedName>
        <fullName evidence="2">Putative conjugative transposon membrane protein</fullName>
    </submittedName>
</protein>
<name>A0A0E3KI75_ENTFL</name>
<dbReference type="InterPro" id="IPR024414">
    <property type="entry name" value="Uncharacterised_PrgI"/>
</dbReference>
<evidence type="ECO:0000313" key="2">
    <source>
        <dbReference type="EMBL" id="AKA86796.1"/>
    </source>
</evidence>
<dbReference type="Pfam" id="PF12666">
    <property type="entry name" value="PrgI"/>
    <property type="match status" value="1"/>
</dbReference>
<accession>A0A0E3KI75</accession>
<dbReference type="EMBL" id="KY513280">
    <property type="protein sequence ID" value="AQM74917.1"/>
    <property type="molecule type" value="Genomic_DNA"/>
</dbReference>
<evidence type="ECO:0000256" key="1">
    <source>
        <dbReference type="SAM" id="Phobius"/>
    </source>
</evidence>
<proteinExistence type="predicted"/>
<feature type="transmembrane region" description="Helical" evidence="1">
    <location>
        <begin position="53"/>
        <end position="71"/>
    </location>
</feature>
<dbReference type="AlphaFoldDB" id="A0A0E3KI75"/>
<keyword evidence="1" id="KW-0472">Membrane</keyword>
<keyword evidence="1" id="KW-1133">Transmembrane helix</keyword>
<sequence length="117" mass="13510">MANNIIVPIPTELKEIKSKLFMGLTKRQLIGFGLTGIVVIPSFLLLKGIDINLAMYGAFFLGAPIIFATIYTKDKLHIEKWFKNWLETNILFKEKRRYRLTKENREIAIQRGLIKGD</sequence>
<reference evidence="3" key="2">
    <citation type="journal article" date="2017" name="Eur. J. Clin. Microbiol. Infect. Dis.">
        <title>Linezolid-resistant enterococci in Polish hospitals: species, clonality and determinants of linezolid resistance.</title>
        <authorList>
            <person name="Gawryszewska I."/>
            <person name="Zabicka D."/>
            <person name="Hryniewicz W."/>
            <person name="Sadowy E."/>
        </authorList>
    </citation>
    <scope>NUCLEOTIDE SEQUENCE</scope>
    <source>
        <strain evidence="3">6742</strain>
        <plasmid evidence="3">p6742_1</plasmid>
    </source>
</reference>
<evidence type="ECO:0000313" key="3">
    <source>
        <dbReference type="EMBL" id="AQM74917.1"/>
    </source>
</evidence>
<dbReference type="RefSeq" id="WP_065813887.1">
    <property type="nucleotide sequence ID" value="NZ_AP018542.1"/>
</dbReference>
<reference evidence="2" key="1">
    <citation type="journal article" date="2015" name="J. Antimicrob. Chemother.">
        <title>A novel gene, optrA, that confers transferable resistance to oxazolidinones and phenicols and its presence in Enterococcus faecalis and Enterococcus faecium of human and animal origin.</title>
        <authorList>
            <person name="Wang Y."/>
            <person name="Lv Y."/>
            <person name="Cai J."/>
            <person name="Schwarz S."/>
            <person name="Cui L."/>
            <person name="Hu Z."/>
            <person name="Zhang R."/>
            <person name="Li J."/>
            <person name="Zhao Q."/>
            <person name="He T."/>
            <person name="Wang D."/>
            <person name="Wang Z."/>
            <person name="Shen Y."/>
            <person name="Li Y."/>
            <person name="Fessler A.T."/>
            <person name="Wu C."/>
            <person name="Yu H."/>
            <person name="Deng X."/>
            <person name="Xia X."/>
            <person name="Shen J."/>
        </authorList>
    </citation>
    <scope>NUCLEOTIDE SEQUENCE</scope>
    <source>
        <strain evidence="2">E394</strain>
        <plasmid evidence="2">pE394</plasmid>
    </source>
</reference>
<keyword evidence="1" id="KW-0812">Transmembrane</keyword>
<feature type="transmembrane region" description="Helical" evidence="1">
    <location>
        <begin position="29"/>
        <end position="47"/>
    </location>
</feature>
<organism evidence="2">
    <name type="scientific">Enterococcus faecalis</name>
    <name type="common">Streptococcus faecalis</name>
    <dbReference type="NCBI Taxonomy" id="1351"/>
    <lineage>
        <taxon>Bacteria</taxon>
        <taxon>Bacillati</taxon>
        <taxon>Bacillota</taxon>
        <taxon>Bacilli</taxon>
        <taxon>Lactobacillales</taxon>
        <taxon>Enterococcaceae</taxon>
        <taxon>Enterococcus</taxon>
    </lineage>
</organism>